<keyword evidence="3" id="KW-0677">Repeat</keyword>
<dbReference type="GO" id="GO:0000978">
    <property type="term" value="F:RNA polymerase II cis-regulatory region sequence-specific DNA binding"/>
    <property type="evidence" value="ECO:0007669"/>
    <property type="project" value="TreeGrafter"/>
</dbReference>
<keyword evidence="4 7" id="KW-0863">Zinc-finger</keyword>
<dbReference type="GO" id="GO:0000981">
    <property type="term" value="F:DNA-binding transcription factor activity, RNA polymerase II-specific"/>
    <property type="evidence" value="ECO:0007669"/>
    <property type="project" value="TreeGrafter"/>
</dbReference>
<dbReference type="CDD" id="cd18186">
    <property type="entry name" value="BTB_POZ_ZBTB_KLHL-like"/>
    <property type="match status" value="1"/>
</dbReference>
<dbReference type="FunFam" id="3.30.160.60:FF:000110">
    <property type="entry name" value="Zinc finger protein-like"/>
    <property type="match status" value="1"/>
</dbReference>
<evidence type="ECO:0000256" key="4">
    <source>
        <dbReference type="ARBA" id="ARBA00022771"/>
    </source>
</evidence>
<feature type="domain" description="C2H2-type" evidence="11">
    <location>
        <begin position="472"/>
        <end position="499"/>
    </location>
</feature>
<feature type="domain" description="C2H2-type" evidence="11">
    <location>
        <begin position="351"/>
        <end position="378"/>
    </location>
</feature>
<comment type="caution">
    <text evidence="12">The sequence shown here is derived from an EMBL/GenBank/DDBJ whole genome shotgun (WGS) entry which is preliminary data.</text>
</comment>
<proteinExistence type="predicted"/>
<evidence type="ECO:0000256" key="2">
    <source>
        <dbReference type="ARBA" id="ARBA00022723"/>
    </source>
</evidence>
<evidence type="ECO:0000256" key="1">
    <source>
        <dbReference type="ARBA" id="ARBA00004123"/>
    </source>
</evidence>
<dbReference type="FunFam" id="3.30.160.60:FF:000624">
    <property type="entry name" value="zinc finger protein 697"/>
    <property type="match status" value="1"/>
</dbReference>
<feature type="domain" description="C2H2-type" evidence="11">
    <location>
        <begin position="584"/>
        <end position="614"/>
    </location>
</feature>
<dbReference type="SMART" id="SM00355">
    <property type="entry name" value="ZnF_C2H2"/>
    <property type="match status" value="10"/>
</dbReference>
<keyword evidence="2" id="KW-0479">Metal-binding</keyword>
<dbReference type="Proteomes" id="UP001152320">
    <property type="component" value="Chromosome 17"/>
</dbReference>
<evidence type="ECO:0000313" key="13">
    <source>
        <dbReference type="Proteomes" id="UP001152320"/>
    </source>
</evidence>
<organism evidence="12 13">
    <name type="scientific">Holothuria leucospilota</name>
    <name type="common">Black long sea cucumber</name>
    <name type="synonym">Mertensiothuria leucospilota</name>
    <dbReference type="NCBI Taxonomy" id="206669"/>
    <lineage>
        <taxon>Eukaryota</taxon>
        <taxon>Metazoa</taxon>
        <taxon>Echinodermata</taxon>
        <taxon>Eleutherozoa</taxon>
        <taxon>Echinozoa</taxon>
        <taxon>Holothuroidea</taxon>
        <taxon>Aspidochirotacea</taxon>
        <taxon>Aspidochirotida</taxon>
        <taxon>Holothuriidae</taxon>
        <taxon>Holothuria</taxon>
    </lineage>
</organism>
<dbReference type="InterPro" id="IPR036236">
    <property type="entry name" value="Znf_C2H2_sf"/>
</dbReference>
<dbReference type="Gene3D" id="3.30.160.60">
    <property type="entry name" value="Classic Zinc Finger"/>
    <property type="match status" value="9"/>
</dbReference>
<dbReference type="InterPro" id="IPR013087">
    <property type="entry name" value="Znf_C2H2_type"/>
</dbReference>
<dbReference type="GO" id="GO:0005634">
    <property type="term" value="C:nucleus"/>
    <property type="evidence" value="ECO:0007669"/>
    <property type="project" value="UniProtKB-SubCell"/>
</dbReference>
<dbReference type="InterPro" id="IPR050527">
    <property type="entry name" value="Snail/Krueppel_Znf"/>
</dbReference>
<dbReference type="InterPro" id="IPR000210">
    <property type="entry name" value="BTB/POZ_dom"/>
</dbReference>
<feature type="domain" description="C2H2-type" evidence="11">
    <location>
        <begin position="444"/>
        <end position="471"/>
    </location>
</feature>
<dbReference type="FunFam" id="3.30.160.60:FF:000100">
    <property type="entry name" value="Zinc finger 45-like"/>
    <property type="match status" value="1"/>
</dbReference>
<keyword evidence="6" id="KW-0539">Nucleus</keyword>
<keyword evidence="13" id="KW-1185">Reference proteome</keyword>
<dbReference type="Pfam" id="PF00096">
    <property type="entry name" value="zf-C2H2"/>
    <property type="match status" value="8"/>
</dbReference>
<dbReference type="PANTHER" id="PTHR24388:SF54">
    <property type="entry name" value="PROTEIN ESCARGOT"/>
    <property type="match status" value="1"/>
</dbReference>
<reference evidence="12" key="1">
    <citation type="submission" date="2021-10" db="EMBL/GenBank/DDBJ databases">
        <title>Tropical sea cucumber genome reveals ecological adaptation and Cuvierian tubules defense mechanism.</title>
        <authorList>
            <person name="Chen T."/>
        </authorList>
    </citation>
    <scope>NUCLEOTIDE SEQUENCE</scope>
    <source>
        <strain evidence="12">Nanhai2018</strain>
        <tissue evidence="12">Muscle</tissue>
    </source>
</reference>
<dbReference type="CDD" id="cd14733">
    <property type="entry name" value="BACK"/>
    <property type="match status" value="1"/>
</dbReference>
<dbReference type="GO" id="GO:0008270">
    <property type="term" value="F:zinc ion binding"/>
    <property type="evidence" value="ECO:0007669"/>
    <property type="project" value="UniProtKB-KW"/>
</dbReference>
<comment type="subcellular location">
    <subcellularLocation>
        <location evidence="1">Nucleus</location>
    </subcellularLocation>
</comment>
<feature type="region of interest" description="Disordered" evidence="9">
    <location>
        <begin position="238"/>
        <end position="262"/>
    </location>
</feature>
<feature type="domain" description="C2H2-type" evidence="11">
    <location>
        <begin position="386"/>
        <end position="413"/>
    </location>
</feature>
<evidence type="ECO:0000256" key="6">
    <source>
        <dbReference type="ARBA" id="ARBA00023242"/>
    </source>
</evidence>
<dbReference type="PROSITE" id="PS50157">
    <property type="entry name" value="ZINC_FINGER_C2H2_2"/>
    <property type="match status" value="10"/>
</dbReference>
<evidence type="ECO:0000313" key="12">
    <source>
        <dbReference type="EMBL" id="KAJ8025400.1"/>
    </source>
</evidence>
<feature type="compositionally biased region" description="Polar residues" evidence="9">
    <location>
        <begin position="313"/>
        <end position="324"/>
    </location>
</feature>
<feature type="domain" description="C2H2-type" evidence="11">
    <location>
        <begin position="528"/>
        <end position="555"/>
    </location>
</feature>
<evidence type="ECO:0000256" key="8">
    <source>
        <dbReference type="SAM" id="Coils"/>
    </source>
</evidence>
<feature type="region of interest" description="Disordered" evidence="9">
    <location>
        <begin position="287"/>
        <end position="326"/>
    </location>
</feature>
<evidence type="ECO:0000259" key="11">
    <source>
        <dbReference type="PROSITE" id="PS50157"/>
    </source>
</evidence>
<dbReference type="PANTHER" id="PTHR24388">
    <property type="entry name" value="ZINC FINGER PROTEIN"/>
    <property type="match status" value="1"/>
</dbReference>
<name>A0A9Q1BG89_HOLLE</name>
<dbReference type="PROSITE" id="PS50097">
    <property type="entry name" value="BTB"/>
    <property type="match status" value="1"/>
</dbReference>
<feature type="domain" description="C2H2-type" evidence="11">
    <location>
        <begin position="500"/>
        <end position="527"/>
    </location>
</feature>
<dbReference type="Pfam" id="PF00651">
    <property type="entry name" value="BTB"/>
    <property type="match status" value="1"/>
</dbReference>
<dbReference type="PROSITE" id="PS00028">
    <property type="entry name" value="ZINC_FINGER_C2H2_1"/>
    <property type="match status" value="10"/>
</dbReference>
<dbReference type="FunFam" id="3.30.160.60:FF:000446">
    <property type="entry name" value="Zinc finger protein"/>
    <property type="match status" value="2"/>
</dbReference>
<evidence type="ECO:0000256" key="3">
    <source>
        <dbReference type="ARBA" id="ARBA00022737"/>
    </source>
</evidence>
<evidence type="ECO:0000256" key="5">
    <source>
        <dbReference type="ARBA" id="ARBA00022833"/>
    </source>
</evidence>
<dbReference type="FunFam" id="3.30.160.60:FF:000710">
    <property type="entry name" value="Zinc finger protein 768"/>
    <property type="match status" value="1"/>
</dbReference>
<dbReference type="AlphaFoldDB" id="A0A9Q1BG89"/>
<dbReference type="OrthoDB" id="8117402at2759"/>
<dbReference type="Gene3D" id="3.30.710.10">
    <property type="entry name" value="Potassium Channel Kv1.1, Chain A"/>
    <property type="match status" value="1"/>
</dbReference>
<accession>A0A9Q1BG89</accession>
<feature type="domain" description="C2H2-type" evidence="11">
    <location>
        <begin position="327"/>
        <end position="350"/>
    </location>
</feature>
<protein>
    <submittedName>
        <fullName evidence="12">Uncharacterized protein</fullName>
    </submittedName>
</protein>
<feature type="domain" description="BTB" evidence="10">
    <location>
        <begin position="66"/>
        <end position="133"/>
    </location>
</feature>
<feature type="domain" description="C2H2-type" evidence="11">
    <location>
        <begin position="556"/>
        <end position="583"/>
    </location>
</feature>
<keyword evidence="8" id="KW-0175">Coiled coil</keyword>
<feature type="coiled-coil region" evidence="8">
    <location>
        <begin position="174"/>
        <end position="201"/>
    </location>
</feature>
<dbReference type="InterPro" id="IPR011333">
    <property type="entry name" value="SKP1/BTB/POZ_sf"/>
</dbReference>
<dbReference type="SUPFAM" id="SSF54695">
    <property type="entry name" value="POZ domain"/>
    <property type="match status" value="1"/>
</dbReference>
<evidence type="ECO:0000256" key="7">
    <source>
        <dbReference type="PROSITE-ProRule" id="PRU00042"/>
    </source>
</evidence>
<evidence type="ECO:0000256" key="9">
    <source>
        <dbReference type="SAM" id="MobiDB-lite"/>
    </source>
</evidence>
<dbReference type="FunFam" id="3.30.160.60:FF:002343">
    <property type="entry name" value="Zinc finger protein 33A"/>
    <property type="match status" value="1"/>
</dbReference>
<dbReference type="EMBL" id="JAIZAY010000017">
    <property type="protein sequence ID" value="KAJ8025400.1"/>
    <property type="molecule type" value="Genomic_DNA"/>
</dbReference>
<evidence type="ECO:0000259" key="10">
    <source>
        <dbReference type="PROSITE" id="PS50097"/>
    </source>
</evidence>
<feature type="domain" description="C2H2-type" evidence="11">
    <location>
        <begin position="414"/>
        <end position="442"/>
    </location>
</feature>
<dbReference type="SUPFAM" id="SSF57667">
    <property type="entry name" value="beta-beta-alpha zinc fingers"/>
    <property type="match status" value="5"/>
</dbReference>
<sequence length="772" mass="87265">MTVLHISLNEKFTCSVQGAHREAINMVCSNATVTHEMDGSITVSLPSQLDTIVTSLQDSLQHEHLCDVTIHLDNHHFSAHKFLLVSISKYFRRLFFTYTKEHVADITNSTELSAKSFEQFLRFAYSSKLKLESLDDVKEMLQLARILEAGSIKEACREYLRGKLTGDNCTEILSVAEENQLEELEKQAKKLMNKRLMELSETYKKKSLADNNCRKEKGDANQEYVEVDVDDSSLLVHTEKTPTNPDIKGSKSSVVPSSARPGTALQVETKAALKRFPILRPRRSRKPALPIQIISSSDSPQAKRQKVQPVTIKGSTSKQRPSQTKQRDCKLCGKTFPSPKALREHSQLEHVRCGKCRKLFISKTHLRNHLVFHNKKGLKQGTKKNYECSYCGKKCNYASALKVHIRTHTGQKPFVCSFCNQSFIQSINLTRHVLSYHDPDTPKYQCKDCGKRFSVQIYLKSHEITHSMERPFQCEECGALFKRKNDLRSHRRVHSTEKPHQCQLCMSCFKTVGDLKTHMQIHNSNKPHRCGQCGKEFKRKGHLNRHIKTHTNEKPFKCEKCHASFNRKENLRNHMRTHTGDYPYKCEQCGSQFKHSSSLKAHSKKHWSHTTSNPKLFFVQSTGFQQPEEPPQQLPSLFQTSSNKMPPILTIQSQEQANIETSATVFPSTTQANLTSFGGPKFLCLQNYHPAKSNVSTSTSQTLIPLAEIGMYSETGETVISSQDGSSSTTGLQALPVQVFTVPKPDGSDTEGNSLQAVIVNPQQTGEFILGK</sequence>
<keyword evidence="5" id="KW-0862">Zinc</keyword>
<feature type="compositionally biased region" description="Low complexity" evidence="9">
    <location>
        <begin position="290"/>
        <end position="300"/>
    </location>
</feature>
<dbReference type="SMART" id="SM00225">
    <property type="entry name" value="BTB"/>
    <property type="match status" value="1"/>
</dbReference>
<gene>
    <name evidence="12" type="ORF">HOLleu_32946</name>
</gene>